<protein>
    <submittedName>
        <fullName evidence="1">Uncharacterized protein</fullName>
    </submittedName>
</protein>
<comment type="caution">
    <text evidence="1">The sequence shown here is derived from an EMBL/GenBank/DDBJ whole genome shotgun (WGS) entry which is preliminary data.</text>
</comment>
<reference evidence="1 2" key="1">
    <citation type="submission" date="2008-12" db="EMBL/GenBank/DDBJ databases">
        <authorList>
            <person name="Fulton L."/>
            <person name="Clifton S."/>
            <person name="Fulton B."/>
            <person name="Xu J."/>
            <person name="Minx P."/>
            <person name="Pepin K.H."/>
            <person name="Johnson M."/>
            <person name="Bhonagiri V."/>
            <person name="Nash W.E."/>
            <person name="Mardis E.R."/>
            <person name="Wilson R.K."/>
        </authorList>
    </citation>
    <scope>NUCLEOTIDE SEQUENCE [LARGE SCALE GENOMIC DNA]</scope>
    <source>
        <strain evidence="1 2">DSM 12042</strain>
    </source>
</reference>
<organism evidence="1 2">
    <name type="scientific">Holdemania filiformis DSM 12042</name>
    <dbReference type="NCBI Taxonomy" id="545696"/>
    <lineage>
        <taxon>Bacteria</taxon>
        <taxon>Bacillati</taxon>
        <taxon>Bacillota</taxon>
        <taxon>Erysipelotrichia</taxon>
        <taxon>Erysipelotrichales</taxon>
        <taxon>Erysipelotrichaceae</taxon>
        <taxon>Holdemania</taxon>
    </lineage>
</organism>
<dbReference type="STRING" id="545696.HOLDEFILI_00631"/>
<evidence type="ECO:0000313" key="2">
    <source>
        <dbReference type="Proteomes" id="UP000005950"/>
    </source>
</evidence>
<dbReference type="Proteomes" id="UP000005950">
    <property type="component" value="Unassembled WGS sequence"/>
</dbReference>
<accession>B9Y4A0</accession>
<dbReference type="HOGENOM" id="CLU_2954266_0_0_9"/>
<dbReference type="AlphaFoldDB" id="B9Y4A0"/>
<evidence type="ECO:0000313" key="1">
    <source>
        <dbReference type="EMBL" id="EEF69205.1"/>
    </source>
</evidence>
<sequence>MKYTLLPEACGPGAMVLIASGVRDPRKEPVSSQSFGVQGKPRLCANDERKDELCLYSAF</sequence>
<reference evidence="1 2" key="2">
    <citation type="submission" date="2009-02" db="EMBL/GenBank/DDBJ databases">
        <title>Draft genome sequence of Holdemania filiformis DSM 12042.</title>
        <authorList>
            <person name="Sudarsanam P."/>
            <person name="Ley R."/>
            <person name="Guruge J."/>
            <person name="Turnbaugh P.J."/>
            <person name="Mahowald M."/>
            <person name="Liep D."/>
            <person name="Gordon J."/>
        </authorList>
    </citation>
    <scope>NUCLEOTIDE SEQUENCE [LARGE SCALE GENOMIC DNA]</scope>
    <source>
        <strain evidence="1 2">DSM 12042</strain>
    </source>
</reference>
<proteinExistence type="predicted"/>
<gene>
    <name evidence="1" type="ORF">HOLDEFILI_00631</name>
</gene>
<dbReference type="EMBL" id="ACCF01000045">
    <property type="protein sequence ID" value="EEF69205.1"/>
    <property type="molecule type" value="Genomic_DNA"/>
</dbReference>
<name>B9Y4A0_9FIRM</name>